<reference evidence="3" key="1">
    <citation type="submission" date="2014-08" db="EMBL/GenBank/DDBJ databases">
        <title>Comparative genomics of the Paenibacillus odorifer group.</title>
        <authorList>
            <person name="den Bakker H.C."/>
            <person name="Tsai Y.-C.Y.-C."/>
            <person name="Martin N."/>
            <person name="Korlach J."/>
            <person name="Wiedmann M."/>
        </authorList>
    </citation>
    <scope>NUCLEOTIDE SEQUENCE [LARGE SCALE GENOMIC DNA]</scope>
    <source>
        <strain evidence="3">DSM 13188</strain>
    </source>
</reference>
<feature type="signal peptide" evidence="2">
    <location>
        <begin position="1"/>
        <end position="26"/>
    </location>
</feature>
<dbReference type="OrthoDB" id="2506821at2"/>
<name>A0A089LCX7_PAEBO</name>
<dbReference type="Pfam" id="PF01547">
    <property type="entry name" value="SBP_bac_1"/>
    <property type="match status" value="1"/>
</dbReference>
<dbReference type="AlphaFoldDB" id="A0A089LCX7"/>
<keyword evidence="2" id="KW-0732">Signal</keyword>
<dbReference type="HOGENOM" id="CLU_021021_2_0_9"/>
<gene>
    <name evidence="3" type="ORF">PBOR_18565</name>
</gene>
<dbReference type="EMBL" id="CP009285">
    <property type="protein sequence ID" value="AIQ58717.1"/>
    <property type="molecule type" value="Genomic_DNA"/>
</dbReference>
<dbReference type="Gene3D" id="3.40.190.10">
    <property type="entry name" value="Periplasmic binding protein-like II"/>
    <property type="match status" value="2"/>
</dbReference>
<accession>A0A089LCX7</accession>
<dbReference type="RefSeq" id="WP_042213912.1">
    <property type="nucleotide sequence ID" value="NZ_CP009285.1"/>
</dbReference>
<dbReference type="InterPro" id="IPR006059">
    <property type="entry name" value="SBP"/>
</dbReference>
<feature type="compositionally biased region" description="Low complexity" evidence="1">
    <location>
        <begin position="36"/>
        <end position="54"/>
    </location>
</feature>
<keyword evidence="4" id="KW-1185">Reference proteome</keyword>
<feature type="region of interest" description="Disordered" evidence="1">
    <location>
        <begin position="28"/>
        <end position="56"/>
    </location>
</feature>
<dbReference type="PANTHER" id="PTHR43649">
    <property type="entry name" value="ARABINOSE-BINDING PROTEIN-RELATED"/>
    <property type="match status" value="1"/>
</dbReference>
<proteinExistence type="predicted"/>
<sequence length="532" mass="59947">MYRNRKLTPALLAVLLLGTAALSACGNSNGNAGTTAESSPAAASQPPSADPYASLPKEISGSIYDRGQVATGEGSYEENRWTKYINENSGVKVNWVPIPRNQEADKFNVLIASDQAPDMMTTFNRDFIVRWADEGAIQPLDEYIDKYSTSYKKYLQEHPELKPYLTLDDGKIYAIASMRPARANTAIFIRQDWLDKLGLAMPTSVDELVEVAKAFRDNDPDGNGAADTIPMAMSTAYTAITDDWYMARSAAWFVEDGKLTQSFFTERYKDALAFRQLAYHESLVDKEFATDKEFSRQKQLWTTGRSGIYFSNLNMDNTITELRKNNPEAKLAAIPPLSTKYGTNGYEVEVPNHLLTAFNKNMKNPQAAMEFIDWMLDSGWEPLTYGTEGVHYQMKDSIPVTTDYDKWKTEVGYASEYRLVQQEQQTPEYLITRAGDSKDDQDMAALKSTIIKFTENHTFRKDLPYIPPVAEYASIAGSFETKWKEINTRMAMGSQTPDEAVEELRQAWNSLDGDNVTAKVQAWYDANKDKLK</sequence>
<dbReference type="PROSITE" id="PS51257">
    <property type="entry name" value="PROKAR_LIPOPROTEIN"/>
    <property type="match status" value="1"/>
</dbReference>
<dbReference type="PANTHER" id="PTHR43649:SF12">
    <property type="entry name" value="DIACETYLCHITOBIOSE BINDING PROTEIN DASA"/>
    <property type="match status" value="1"/>
</dbReference>
<dbReference type="InterPro" id="IPR050490">
    <property type="entry name" value="Bact_solute-bd_prot1"/>
</dbReference>
<organism evidence="3 4">
    <name type="scientific">Paenibacillus borealis</name>
    <dbReference type="NCBI Taxonomy" id="160799"/>
    <lineage>
        <taxon>Bacteria</taxon>
        <taxon>Bacillati</taxon>
        <taxon>Bacillota</taxon>
        <taxon>Bacilli</taxon>
        <taxon>Bacillales</taxon>
        <taxon>Paenibacillaceae</taxon>
        <taxon>Paenibacillus</taxon>
    </lineage>
</organism>
<evidence type="ECO:0000256" key="2">
    <source>
        <dbReference type="SAM" id="SignalP"/>
    </source>
</evidence>
<dbReference type="SUPFAM" id="SSF53850">
    <property type="entry name" value="Periplasmic binding protein-like II"/>
    <property type="match status" value="1"/>
</dbReference>
<evidence type="ECO:0000313" key="4">
    <source>
        <dbReference type="Proteomes" id="UP000029518"/>
    </source>
</evidence>
<evidence type="ECO:0000313" key="3">
    <source>
        <dbReference type="EMBL" id="AIQ58717.1"/>
    </source>
</evidence>
<dbReference type="KEGG" id="pbd:PBOR_18565"/>
<dbReference type="Proteomes" id="UP000029518">
    <property type="component" value="Chromosome"/>
</dbReference>
<protein>
    <recommendedName>
        <fullName evidence="5">ABC transporter substrate-binding protein</fullName>
    </recommendedName>
</protein>
<evidence type="ECO:0000256" key="1">
    <source>
        <dbReference type="SAM" id="MobiDB-lite"/>
    </source>
</evidence>
<evidence type="ECO:0008006" key="5">
    <source>
        <dbReference type="Google" id="ProtNLM"/>
    </source>
</evidence>
<feature type="chain" id="PRO_5039574794" description="ABC transporter substrate-binding protein" evidence="2">
    <location>
        <begin position="27"/>
        <end position="532"/>
    </location>
</feature>